<evidence type="ECO:0000256" key="3">
    <source>
        <dbReference type="ARBA" id="ARBA00022801"/>
    </source>
</evidence>
<evidence type="ECO:0000256" key="2">
    <source>
        <dbReference type="ARBA" id="ARBA00022723"/>
    </source>
</evidence>
<dbReference type="PANTHER" id="PTHR42693">
    <property type="entry name" value="ARYLSULFATASE FAMILY MEMBER"/>
    <property type="match status" value="1"/>
</dbReference>
<dbReference type="InterPro" id="IPR024607">
    <property type="entry name" value="Sulfatase_CS"/>
</dbReference>
<dbReference type="GO" id="GO:0004065">
    <property type="term" value="F:arylsulfatase activity"/>
    <property type="evidence" value="ECO:0007669"/>
    <property type="project" value="UniProtKB-EC"/>
</dbReference>
<keyword evidence="2" id="KW-0479">Metal-binding</keyword>
<keyword evidence="4" id="KW-0106">Calcium</keyword>
<dbReference type="GO" id="GO:0046872">
    <property type="term" value="F:metal ion binding"/>
    <property type="evidence" value="ECO:0007669"/>
    <property type="project" value="UniProtKB-KW"/>
</dbReference>
<evidence type="ECO:0000259" key="7">
    <source>
        <dbReference type="Pfam" id="PF00884"/>
    </source>
</evidence>
<feature type="region of interest" description="Disordered" evidence="5">
    <location>
        <begin position="460"/>
        <end position="508"/>
    </location>
</feature>
<comment type="similarity">
    <text evidence="1">Belongs to the sulfatase family.</text>
</comment>
<keyword evidence="3 8" id="KW-0378">Hydrolase</keyword>
<feature type="signal peptide" evidence="6">
    <location>
        <begin position="1"/>
        <end position="23"/>
    </location>
</feature>
<dbReference type="InterPro" id="IPR000917">
    <property type="entry name" value="Sulfatase_N"/>
</dbReference>
<organism evidence="8 9">
    <name type="scientific">Stratiformator vulcanicus</name>
    <dbReference type="NCBI Taxonomy" id="2527980"/>
    <lineage>
        <taxon>Bacteria</taxon>
        <taxon>Pseudomonadati</taxon>
        <taxon>Planctomycetota</taxon>
        <taxon>Planctomycetia</taxon>
        <taxon>Planctomycetales</taxon>
        <taxon>Planctomycetaceae</taxon>
        <taxon>Stratiformator</taxon>
    </lineage>
</organism>
<dbReference type="Pfam" id="PF00884">
    <property type="entry name" value="Sulfatase"/>
    <property type="match status" value="1"/>
</dbReference>
<dbReference type="AlphaFoldDB" id="A0A517R7H3"/>
<feature type="chain" id="PRO_5021766977" evidence="6">
    <location>
        <begin position="24"/>
        <end position="508"/>
    </location>
</feature>
<dbReference type="PROSITE" id="PS00523">
    <property type="entry name" value="SULFATASE_1"/>
    <property type="match status" value="1"/>
</dbReference>
<dbReference type="InterPro" id="IPR017850">
    <property type="entry name" value="Alkaline_phosphatase_core_sf"/>
</dbReference>
<evidence type="ECO:0000256" key="1">
    <source>
        <dbReference type="ARBA" id="ARBA00008779"/>
    </source>
</evidence>
<dbReference type="OrthoDB" id="9762324at2"/>
<dbReference type="CDD" id="cd16027">
    <property type="entry name" value="SGSH"/>
    <property type="match status" value="1"/>
</dbReference>
<evidence type="ECO:0000256" key="4">
    <source>
        <dbReference type="ARBA" id="ARBA00022837"/>
    </source>
</evidence>
<dbReference type="SUPFAM" id="SSF53649">
    <property type="entry name" value="Alkaline phosphatase-like"/>
    <property type="match status" value="1"/>
</dbReference>
<gene>
    <name evidence="8" type="primary">atsA_35</name>
    <name evidence="8" type="ORF">Pan189_41820</name>
</gene>
<evidence type="ECO:0000256" key="5">
    <source>
        <dbReference type="SAM" id="MobiDB-lite"/>
    </source>
</evidence>
<evidence type="ECO:0000313" key="8">
    <source>
        <dbReference type="EMBL" id="QDT39771.1"/>
    </source>
</evidence>
<evidence type="ECO:0000313" key="9">
    <source>
        <dbReference type="Proteomes" id="UP000317318"/>
    </source>
</evidence>
<reference evidence="8 9" key="1">
    <citation type="submission" date="2019-02" db="EMBL/GenBank/DDBJ databases">
        <title>Deep-cultivation of Planctomycetes and their phenomic and genomic characterization uncovers novel biology.</title>
        <authorList>
            <person name="Wiegand S."/>
            <person name="Jogler M."/>
            <person name="Boedeker C."/>
            <person name="Pinto D."/>
            <person name="Vollmers J."/>
            <person name="Rivas-Marin E."/>
            <person name="Kohn T."/>
            <person name="Peeters S.H."/>
            <person name="Heuer A."/>
            <person name="Rast P."/>
            <person name="Oberbeckmann S."/>
            <person name="Bunk B."/>
            <person name="Jeske O."/>
            <person name="Meyerdierks A."/>
            <person name="Storesund J.E."/>
            <person name="Kallscheuer N."/>
            <person name="Luecker S."/>
            <person name="Lage O.M."/>
            <person name="Pohl T."/>
            <person name="Merkel B.J."/>
            <person name="Hornburger P."/>
            <person name="Mueller R.-W."/>
            <person name="Bruemmer F."/>
            <person name="Labrenz M."/>
            <person name="Spormann A.M."/>
            <person name="Op den Camp H."/>
            <person name="Overmann J."/>
            <person name="Amann R."/>
            <person name="Jetten M.S.M."/>
            <person name="Mascher T."/>
            <person name="Medema M.H."/>
            <person name="Devos D.P."/>
            <person name="Kaster A.-K."/>
            <person name="Ovreas L."/>
            <person name="Rohde M."/>
            <person name="Galperin M.Y."/>
            <person name="Jogler C."/>
        </authorList>
    </citation>
    <scope>NUCLEOTIDE SEQUENCE [LARGE SCALE GENOMIC DNA]</scope>
    <source>
        <strain evidence="8 9">Pan189</strain>
    </source>
</reference>
<dbReference type="KEGG" id="svp:Pan189_41820"/>
<name>A0A517R7H3_9PLAN</name>
<dbReference type="Proteomes" id="UP000317318">
    <property type="component" value="Chromosome"/>
</dbReference>
<dbReference type="PANTHER" id="PTHR42693:SF53">
    <property type="entry name" value="ENDO-4-O-SULFATASE"/>
    <property type="match status" value="1"/>
</dbReference>
<protein>
    <submittedName>
        <fullName evidence="8">Arylsulfatase</fullName>
        <ecNumber evidence="8">3.1.6.1</ecNumber>
    </submittedName>
</protein>
<feature type="region of interest" description="Disordered" evidence="5">
    <location>
        <begin position="371"/>
        <end position="397"/>
    </location>
</feature>
<sequence precursor="true">MPMTSIRSLALLCVFSVSFTASADDRPNVILFIADDVSWNDFGCYGNDAARTPNIDSLASGGMRFTDFYLTASSCSPSRCSIITGRYPHNNGEASELHRPLPEYLVKFPKLLKEAGYYTALSGKNHMPQNGVDDSEVWSTKTGGKTKNMSGGEADWVELTENRPKDQPFFFWFAAYDAHRNWDADVQWKPDLYGSKHDPTDVVVPPYLADTPDTRQDLASYYNEITRFDWFIGQVRDELQRQGALDNTLLMVMADNGRPFPRAKTRVHDSGMKSAFVSHWPNGITQPGSSCDSLVSAIDICPTVLDLAGVEIPEQVQGVSFDQLFANPDDDLRKYAFSEHNWHDYEAHGRSVRREDGWLYIRNARPQYAWQGPADSVRSPSHQDLRKKRDAGELSKAQADVFLAPRPEEEFYRPEDATQTDNLVDRFRQGDGDSAAEGILTELREAMDAWQYATGDTIPKNYSQDYYDRETGGRKQPTGKVPYGRGDIYGDPAGAEREATRINKAGPK</sequence>
<keyword evidence="9" id="KW-1185">Reference proteome</keyword>
<dbReference type="Gene3D" id="3.40.720.10">
    <property type="entry name" value="Alkaline Phosphatase, subunit A"/>
    <property type="match status" value="1"/>
</dbReference>
<evidence type="ECO:0000256" key="6">
    <source>
        <dbReference type="SAM" id="SignalP"/>
    </source>
</evidence>
<dbReference type="InterPro" id="IPR050738">
    <property type="entry name" value="Sulfatase"/>
</dbReference>
<keyword evidence="6" id="KW-0732">Signal</keyword>
<dbReference type="EMBL" id="CP036268">
    <property type="protein sequence ID" value="QDT39771.1"/>
    <property type="molecule type" value="Genomic_DNA"/>
</dbReference>
<dbReference type="EC" id="3.1.6.1" evidence="8"/>
<proteinExistence type="inferred from homology"/>
<feature type="domain" description="Sulfatase N-terminal" evidence="7">
    <location>
        <begin position="27"/>
        <end position="310"/>
    </location>
</feature>
<accession>A0A517R7H3</accession>